<evidence type="ECO:0000256" key="1">
    <source>
        <dbReference type="ARBA" id="ARBA00022729"/>
    </source>
</evidence>
<sequence>MKKFLLGLSIALLFPLQALAQVTLWQEGTHYTVISDKASAKPVVQEYFSFWCPACFRFEPLMQEVKSKLDDGVKFDKIHVNFMRFTSPEIQDAATRAMMIGRQLKLDNKLNDAIFSLIHVQGKGQEIKSIDDFKAAFVANGVDSEEFDKLASSFGVTSLVNRNNKQIQKNRENISGVPNVIVNGKYQIKGGVKSAEEYVQLVNWLAKQK</sequence>
<dbReference type="InterPro" id="IPR013766">
    <property type="entry name" value="Thioredoxin_domain"/>
</dbReference>
<dbReference type="GO" id="GO:0042597">
    <property type="term" value="C:periplasmic space"/>
    <property type="evidence" value="ECO:0007669"/>
    <property type="project" value="UniProtKB-SubCell"/>
</dbReference>
<dbReference type="RefSeq" id="WP_284217498.1">
    <property type="nucleotide sequence ID" value="NZ_BSOT01000005.1"/>
</dbReference>
<keyword evidence="1 4" id="KW-0732">Signal</keyword>
<protein>
    <recommendedName>
        <fullName evidence="2">Thiol:disulfide interchange protein</fullName>
    </recommendedName>
</protein>
<keyword evidence="2" id="KW-0574">Periplasm</keyword>
<dbReference type="PROSITE" id="PS51352">
    <property type="entry name" value="THIOREDOXIN_2"/>
    <property type="match status" value="1"/>
</dbReference>
<comment type="similarity">
    <text evidence="2">Belongs to the thioredoxin family.</text>
</comment>
<feature type="disulfide bond" description="Redox-active" evidence="3">
    <location>
        <begin position="52"/>
        <end position="55"/>
    </location>
</feature>
<evidence type="ECO:0000259" key="5">
    <source>
        <dbReference type="PROSITE" id="PS51352"/>
    </source>
</evidence>
<dbReference type="InterPro" id="IPR036249">
    <property type="entry name" value="Thioredoxin-like_sf"/>
</dbReference>
<dbReference type="Gene3D" id="3.40.30.10">
    <property type="entry name" value="Glutaredoxin"/>
    <property type="match status" value="1"/>
</dbReference>
<dbReference type="CDD" id="cd03019">
    <property type="entry name" value="DsbA_DsbA"/>
    <property type="match status" value="1"/>
</dbReference>
<gene>
    <name evidence="6" type="primary">dsbA</name>
    <name evidence="6" type="ORF">GCM10007852_21130</name>
</gene>
<dbReference type="InterPro" id="IPR023205">
    <property type="entry name" value="DsbA/DsbL"/>
</dbReference>
<feature type="signal peptide" evidence="4">
    <location>
        <begin position="1"/>
        <end position="20"/>
    </location>
</feature>
<comment type="subcellular location">
    <subcellularLocation>
        <location evidence="2">Periplasm</location>
    </subcellularLocation>
</comment>
<evidence type="ECO:0000313" key="6">
    <source>
        <dbReference type="EMBL" id="GLR71205.1"/>
    </source>
</evidence>
<feature type="chain" id="PRO_5041371351" description="Thiol:disulfide interchange protein" evidence="4">
    <location>
        <begin position="21"/>
        <end position="209"/>
    </location>
</feature>
<evidence type="ECO:0000256" key="3">
    <source>
        <dbReference type="PIRSR" id="PIRSR001488-1"/>
    </source>
</evidence>
<evidence type="ECO:0000256" key="4">
    <source>
        <dbReference type="SAM" id="SignalP"/>
    </source>
</evidence>
<reference evidence="6" key="1">
    <citation type="journal article" date="2014" name="Int. J. Syst. Evol. Microbiol.">
        <title>Complete genome sequence of Corynebacterium casei LMG S-19264T (=DSM 44701T), isolated from a smear-ripened cheese.</title>
        <authorList>
            <consortium name="US DOE Joint Genome Institute (JGI-PGF)"/>
            <person name="Walter F."/>
            <person name="Albersmeier A."/>
            <person name="Kalinowski J."/>
            <person name="Ruckert C."/>
        </authorList>
    </citation>
    <scope>NUCLEOTIDE SEQUENCE</scope>
    <source>
        <strain evidence="6">NBRC 110023</strain>
    </source>
</reference>
<proteinExistence type="inferred from homology"/>
<evidence type="ECO:0000313" key="7">
    <source>
        <dbReference type="Proteomes" id="UP001156601"/>
    </source>
</evidence>
<dbReference type="PANTHER" id="PTHR35891:SF2">
    <property type="entry name" value="THIOL:DISULFIDE INTERCHANGE PROTEIN DSBA"/>
    <property type="match status" value="1"/>
</dbReference>
<dbReference type="AlphaFoldDB" id="A0AA37T063"/>
<dbReference type="Proteomes" id="UP001156601">
    <property type="component" value="Unassembled WGS sequence"/>
</dbReference>
<dbReference type="PANTHER" id="PTHR35891">
    <property type="entry name" value="THIOL:DISULFIDE INTERCHANGE PROTEIN DSBA"/>
    <property type="match status" value="1"/>
</dbReference>
<reference evidence="6" key="2">
    <citation type="submission" date="2023-01" db="EMBL/GenBank/DDBJ databases">
        <title>Draft genome sequence of Agaribacter marinus strain NBRC 110023.</title>
        <authorList>
            <person name="Sun Q."/>
            <person name="Mori K."/>
        </authorList>
    </citation>
    <scope>NUCLEOTIDE SEQUENCE</scope>
    <source>
        <strain evidence="6">NBRC 110023</strain>
    </source>
</reference>
<dbReference type="Pfam" id="PF13462">
    <property type="entry name" value="Thioredoxin_4"/>
    <property type="match status" value="1"/>
</dbReference>
<name>A0AA37T063_9ALTE</name>
<accession>A0AA37T063</accession>
<dbReference type="SUPFAM" id="SSF52833">
    <property type="entry name" value="Thioredoxin-like"/>
    <property type="match status" value="1"/>
</dbReference>
<organism evidence="6 7">
    <name type="scientific">Agaribacter marinus</name>
    <dbReference type="NCBI Taxonomy" id="1431249"/>
    <lineage>
        <taxon>Bacteria</taxon>
        <taxon>Pseudomonadati</taxon>
        <taxon>Pseudomonadota</taxon>
        <taxon>Gammaproteobacteria</taxon>
        <taxon>Alteromonadales</taxon>
        <taxon>Alteromonadaceae</taxon>
        <taxon>Agaribacter</taxon>
    </lineage>
</organism>
<evidence type="ECO:0000256" key="2">
    <source>
        <dbReference type="PIRNR" id="PIRNR001488"/>
    </source>
</evidence>
<keyword evidence="7" id="KW-1185">Reference proteome</keyword>
<dbReference type="PIRSF" id="PIRSF001488">
    <property type="entry name" value="Tdi_protein"/>
    <property type="match status" value="1"/>
</dbReference>
<feature type="domain" description="Thioredoxin" evidence="5">
    <location>
        <begin position="8"/>
        <end position="207"/>
    </location>
</feature>
<comment type="caution">
    <text evidence="6">The sequence shown here is derived from an EMBL/GenBank/DDBJ whole genome shotgun (WGS) entry which is preliminary data.</text>
</comment>
<dbReference type="InterPro" id="IPR012336">
    <property type="entry name" value="Thioredoxin-like_fold"/>
</dbReference>
<dbReference type="EMBL" id="BSOT01000005">
    <property type="protein sequence ID" value="GLR71205.1"/>
    <property type="molecule type" value="Genomic_DNA"/>
</dbReference>
<keyword evidence="2" id="KW-1015">Disulfide bond</keyword>
<dbReference type="InterPro" id="IPR050824">
    <property type="entry name" value="Thiol_disulfide_DsbA"/>
</dbReference>